<sequence length="236" mass="26469">MKKLSIIISAYNEARTIRRVLDAVRKAPLPPEIQEREIIVINNGSSDETADILSHEQDISVITLQPNRGKGGALKVGFANATGDIVLVQDADLEYDPEDYPVLLGPILSGKAEAVLGKRPLADVSLFHGRHQVRHIAPFVGNRLINRFINVLYGNACKDYACAYKVFTKRVVQTVPVRSNGFDYEVELLCRIMRRGIPLAEVPVRYQPRSYEEGKKIRAADGLRIVWVAVRSRFFD</sequence>
<dbReference type="STRING" id="1802114.A2719_00500"/>
<dbReference type="Pfam" id="PF00535">
    <property type="entry name" value="Glycos_transf_2"/>
    <property type="match status" value="1"/>
</dbReference>
<protein>
    <recommendedName>
        <fullName evidence="1">Glycosyltransferase 2-like domain-containing protein</fullName>
    </recommendedName>
</protein>
<dbReference type="InterPro" id="IPR029044">
    <property type="entry name" value="Nucleotide-diphossugar_trans"/>
</dbReference>
<dbReference type="Proteomes" id="UP000177480">
    <property type="component" value="Unassembled WGS sequence"/>
</dbReference>
<dbReference type="Gene3D" id="3.90.550.10">
    <property type="entry name" value="Spore Coat Polysaccharide Biosynthesis Protein SpsA, Chain A"/>
    <property type="match status" value="1"/>
</dbReference>
<dbReference type="PANTHER" id="PTHR48090">
    <property type="entry name" value="UNDECAPRENYL-PHOSPHATE 4-DEOXY-4-FORMAMIDO-L-ARABINOSE TRANSFERASE-RELATED"/>
    <property type="match status" value="1"/>
</dbReference>
<name>A0A1G2FYN4_9BACT</name>
<accession>A0A1G2FYN4</accession>
<evidence type="ECO:0000259" key="1">
    <source>
        <dbReference type="Pfam" id="PF00535"/>
    </source>
</evidence>
<dbReference type="PANTHER" id="PTHR48090:SF7">
    <property type="entry name" value="RFBJ PROTEIN"/>
    <property type="match status" value="1"/>
</dbReference>
<dbReference type="InterPro" id="IPR001173">
    <property type="entry name" value="Glyco_trans_2-like"/>
</dbReference>
<dbReference type="SUPFAM" id="SSF53448">
    <property type="entry name" value="Nucleotide-diphospho-sugar transferases"/>
    <property type="match status" value="1"/>
</dbReference>
<feature type="domain" description="Glycosyltransferase 2-like" evidence="1">
    <location>
        <begin position="5"/>
        <end position="172"/>
    </location>
</feature>
<dbReference type="EMBL" id="MHNK01000019">
    <property type="protein sequence ID" value="OGZ43166.1"/>
    <property type="molecule type" value="Genomic_DNA"/>
</dbReference>
<evidence type="ECO:0000313" key="2">
    <source>
        <dbReference type="EMBL" id="OGZ43166.1"/>
    </source>
</evidence>
<gene>
    <name evidence="2" type="ORF">A2719_00500</name>
</gene>
<reference evidence="2 3" key="1">
    <citation type="journal article" date="2016" name="Nat. Commun.">
        <title>Thousands of microbial genomes shed light on interconnected biogeochemical processes in an aquifer system.</title>
        <authorList>
            <person name="Anantharaman K."/>
            <person name="Brown C.T."/>
            <person name="Hug L.A."/>
            <person name="Sharon I."/>
            <person name="Castelle C.J."/>
            <person name="Probst A.J."/>
            <person name="Thomas B.C."/>
            <person name="Singh A."/>
            <person name="Wilkins M.J."/>
            <person name="Karaoz U."/>
            <person name="Brodie E.L."/>
            <person name="Williams K.H."/>
            <person name="Hubbard S.S."/>
            <person name="Banfield J.F."/>
        </authorList>
    </citation>
    <scope>NUCLEOTIDE SEQUENCE [LARGE SCALE GENOMIC DNA]</scope>
</reference>
<dbReference type="CDD" id="cd04179">
    <property type="entry name" value="DPM_DPG-synthase_like"/>
    <property type="match status" value="1"/>
</dbReference>
<proteinExistence type="predicted"/>
<dbReference type="AlphaFoldDB" id="A0A1G2FYN4"/>
<comment type="caution">
    <text evidence="2">The sequence shown here is derived from an EMBL/GenBank/DDBJ whole genome shotgun (WGS) entry which is preliminary data.</text>
</comment>
<organism evidence="2 3">
    <name type="scientific">Candidatus Ryanbacteria bacterium RIFCSPHIGHO2_01_FULL_45_22</name>
    <dbReference type="NCBI Taxonomy" id="1802114"/>
    <lineage>
        <taxon>Bacteria</taxon>
        <taxon>Candidatus Ryaniibacteriota</taxon>
    </lineage>
</organism>
<dbReference type="InterPro" id="IPR050256">
    <property type="entry name" value="Glycosyltransferase_2"/>
</dbReference>
<evidence type="ECO:0000313" key="3">
    <source>
        <dbReference type="Proteomes" id="UP000177480"/>
    </source>
</evidence>